<evidence type="ECO:0000313" key="1">
    <source>
        <dbReference type="EMBL" id="MCR6096470.1"/>
    </source>
</evidence>
<reference evidence="1" key="1">
    <citation type="submission" date="2020-06" db="EMBL/GenBank/DDBJ databases">
        <title>Insight into the genomes of haloalkaliphilic bacilli from Kenyan soda lakes.</title>
        <authorList>
            <person name="Mwirichia R."/>
            <person name="Villamizar G.C."/>
            <person name="Poehlein A."/>
            <person name="Mugweru J."/>
            <person name="Kipnyargis A."/>
            <person name="Kiplimo D."/>
            <person name="Orwa P."/>
            <person name="Daniel R."/>
        </authorList>
    </citation>
    <scope>NUCLEOTIDE SEQUENCE</scope>
    <source>
        <strain evidence="1">B1096_S55</strain>
    </source>
</reference>
<protein>
    <submittedName>
        <fullName evidence="1">YppE family protein</fullName>
    </submittedName>
</protein>
<name>A0A9Q4B1K1_SALAG</name>
<organism evidence="1 2">
    <name type="scientific">Salipaludibacillus agaradhaerens</name>
    <name type="common">Bacillus agaradhaerens</name>
    <dbReference type="NCBI Taxonomy" id="76935"/>
    <lineage>
        <taxon>Bacteria</taxon>
        <taxon>Bacillati</taxon>
        <taxon>Bacillota</taxon>
        <taxon>Bacilli</taxon>
        <taxon>Bacillales</taxon>
        <taxon>Bacillaceae</taxon>
    </lineage>
</organism>
<dbReference type="Gene3D" id="1.20.120.440">
    <property type="entry name" value="YppE-like"/>
    <property type="match status" value="1"/>
</dbReference>
<dbReference type="Pfam" id="PF08807">
    <property type="entry name" value="DUF1798"/>
    <property type="match status" value="1"/>
</dbReference>
<proteinExistence type="predicted"/>
<gene>
    <name evidence="1" type="ORF">HXA33_07880</name>
</gene>
<dbReference type="OrthoDB" id="2361079at2"/>
<dbReference type="EMBL" id="JABXYM010000001">
    <property type="protein sequence ID" value="MCR6096470.1"/>
    <property type="molecule type" value="Genomic_DNA"/>
</dbReference>
<keyword evidence="2" id="KW-1185">Reference proteome</keyword>
<dbReference type="SUPFAM" id="SSF140415">
    <property type="entry name" value="YppE-like"/>
    <property type="match status" value="1"/>
</dbReference>
<evidence type="ECO:0000313" key="2">
    <source>
        <dbReference type="Proteomes" id="UP001057753"/>
    </source>
</evidence>
<comment type="caution">
    <text evidence="1">The sequence shown here is derived from an EMBL/GenBank/DDBJ whole genome shotgun (WGS) entry which is preliminary data.</text>
</comment>
<dbReference type="InterPro" id="IPR014913">
    <property type="entry name" value="YppE-like"/>
</dbReference>
<dbReference type="Proteomes" id="UP001057753">
    <property type="component" value="Unassembled WGS sequence"/>
</dbReference>
<dbReference type="AlphaFoldDB" id="A0A9Q4B1K1"/>
<dbReference type="RefSeq" id="WP_078576825.1">
    <property type="nucleotide sequence ID" value="NZ_JABXYM010000001.1"/>
</dbReference>
<dbReference type="InterPro" id="IPR023351">
    <property type="entry name" value="YppE-like_sf"/>
</dbReference>
<sequence length="121" mass="14360">MSNEEIEQLMKDTNKLKVLNEQAYHLYHTFAQTEKEADFFHDVKPFADKIKNALKSWKPMVLKWIGKERPSYLHAEQIDQLEDNFEILAVTCFQKDAKKKKIMEQYKSIEYTLSLVEKSDS</sequence>
<accession>A0A9Q4B1K1</accession>